<gene>
    <name evidence="1" type="ORF">SADFL11_3032</name>
</gene>
<reference evidence="1 2" key="2">
    <citation type="submission" date="2013-04" db="EMBL/GenBank/DDBJ databases">
        <authorList>
            <person name="Fiebig A."/>
            <person name="Pradella S."/>
            <person name="Wagner-Doebler I."/>
        </authorList>
    </citation>
    <scope>NUCLEOTIDE SEQUENCE [LARGE SCALE GENOMIC DNA]</scope>
    <source>
        <strain evidence="2">DSM 17067 / NCIMB 14079 / DFL-11</strain>
    </source>
</reference>
<dbReference type="Proteomes" id="UP000004703">
    <property type="component" value="Chromosome"/>
</dbReference>
<evidence type="ECO:0000313" key="2">
    <source>
        <dbReference type="Proteomes" id="UP000004703"/>
    </source>
</evidence>
<comment type="caution">
    <text evidence="1">The sequence shown here is derived from an EMBL/GenBank/DDBJ whole genome shotgun (WGS) entry which is preliminary data.</text>
</comment>
<proteinExistence type="predicted"/>
<accession>A0A5E8H1D4</accession>
<reference evidence="1 2" key="1">
    <citation type="submission" date="2008-01" db="EMBL/GenBank/DDBJ databases">
        <authorList>
            <person name="Wagner-Dobler I."/>
            <person name="Ferriera S."/>
            <person name="Johnson J."/>
            <person name="Kravitz S."/>
            <person name="Beeson K."/>
            <person name="Sutton G."/>
            <person name="Rogers Y.-H."/>
            <person name="Friedman R."/>
            <person name="Frazier M."/>
            <person name="Venter J.C."/>
        </authorList>
    </citation>
    <scope>NUCLEOTIDE SEQUENCE [LARGE SCALE GENOMIC DNA]</scope>
    <source>
        <strain evidence="2">DSM 17067 / NCIMB 14079 / DFL-11</strain>
    </source>
</reference>
<sequence length="45" mass="4750">MKGQLFDAKDLNPIEMSATIAAPPPADGAHTSGIANAYRLVSDFF</sequence>
<dbReference type="EMBL" id="ACCU02000004">
    <property type="protein sequence ID" value="EEE45743.1"/>
    <property type="molecule type" value="Genomic_DNA"/>
</dbReference>
<evidence type="ECO:0000313" key="1">
    <source>
        <dbReference type="EMBL" id="EEE45743.1"/>
    </source>
</evidence>
<protein>
    <submittedName>
        <fullName evidence="1">Uncharacterized protein</fullName>
    </submittedName>
</protein>
<name>A0A5E8H1D4_ROSAD</name>
<organism evidence="1 2">
    <name type="scientific">Roseibium alexandrii (strain DSM 17067 / NCIMB 14079 / DFL-11)</name>
    <name type="common">Labrenzia alexandrii</name>
    <dbReference type="NCBI Taxonomy" id="244592"/>
    <lineage>
        <taxon>Bacteria</taxon>
        <taxon>Pseudomonadati</taxon>
        <taxon>Pseudomonadota</taxon>
        <taxon>Alphaproteobacteria</taxon>
        <taxon>Hyphomicrobiales</taxon>
        <taxon>Stappiaceae</taxon>
        <taxon>Roseibium</taxon>
    </lineage>
</organism>
<dbReference type="AlphaFoldDB" id="A0A5E8H1D4"/>